<gene>
    <name evidence="3" type="ORF">WR25_26029</name>
</gene>
<feature type="chain" id="PRO_5012945961" description="UrcA family protein" evidence="2">
    <location>
        <begin position="20"/>
        <end position="97"/>
    </location>
</feature>
<reference evidence="3 4" key="1">
    <citation type="journal article" date="2017" name="Curr. Biol.">
        <title>Genome architecture and evolution of a unichromosomal asexual nematode.</title>
        <authorList>
            <person name="Fradin H."/>
            <person name="Zegar C."/>
            <person name="Gutwein M."/>
            <person name="Lucas J."/>
            <person name="Kovtun M."/>
            <person name="Corcoran D."/>
            <person name="Baugh L.R."/>
            <person name="Kiontke K."/>
            <person name="Gunsalus K."/>
            <person name="Fitch D.H."/>
            <person name="Piano F."/>
        </authorList>
    </citation>
    <scope>NUCLEOTIDE SEQUENCE [LARGE SCALE GENOMIC DNA]</scope>
    <source>
        <strain evidence="3">PF1309</strain>
    </source>
</reference>
<accession>A0A2A2K4Y2</accession>
<sequence>MKLAILSVIGAMAATPAAAQVFDMGGLTGTLSQDAVTQSEERRANSRSAHAREMQRSAKYDDERTICTRSLPMARADLGARNPRVAQLAAACRRAGY</sequence>
<feature type="region of interest" description="Disordered" evidence="1">
    <location>
        <begin position="32"/>
        <end position="60"/>
    </location>
</feature>
<organism evidence="3 4">
    <name type="scientific">Diploscapter pachys</name>
    <dbReference type="NCBI Taxonomy" id="2018661"/>
    <lineage>
        <taxon>Eukaryota</taxon>
        <taxon>Metazoa</taxon>
        <taxon>Ecdysozoa</taxon>
        <taxon>Nematoda</taxon>
        <taxon>Chromadorea</taxon>
        <taxon>Rhabditida</taxon>
        <taxon>Rhabditina</taxon>
        <taxon>Rhabditomorpha</taxon>
        <taxon>Rhabditoidea</taxon>
        <taxon>Rhabditidae</taxon>
        <taxon>Diploscapter</taxon>
    </lineage>
</organism>
<dbReference type="AlphaFoldDB" id="A0A2A2K4Y2"/>
<comment type="caution">
    <text evidence="3">The sequence shown here is derived from an EMBL/GenBank/DDBJ whole genome shotgun (WGS) entry which is preliminary data.</text>
</comment>
<keyword evidence="2" id="KW-0732">Signal</keyword>
<dbReference type="Proteomes" id="UP000218231">
    <property type="component" value="Unassembled WGS sequence"/>
</dbReference>
<proteinExistence type="predicted"/>
<evidence type="ECO:0000313" key="4">
    <source>
        <dbReference type="Proteomes" id="UP000218231"/>
    </source>
</evidence>
<feature type="compositionally biased region" description="Basic and acidic residues" evidence="1">
    <location>
        <begin position="39"/>
        <end position="60"/>
    </location>
</feature>
<evidence type="ECO:0000256" key="2">
    <source>
        <dbReference type="SAM" id="SignalP"/>
    </source>
</evidence>
<evidence type="ECO:0000256" key="1">
    <source>
        <dbReference type="SAM" id="MobiDB-lite"/>
    </source>
</evidence>
<keyword evidence="4" id="KW-1185">Reference proteome</keyword>
<protein>
    <recommendedName>
        <fullName evidence="5">UrcA family protein</fullName>
    </recommendedName>
</protein>
<dbReference type="EMBL" id="LIAE01009663">
    <property type="protein sequence ID" value="PAV68923.1"/>
    <property type="molecule type" value="Genomic_DNA"/>
</dbReference>
<feature type="signal peptide" evidence="2">
    <location>
        <begin position="1"/>
        <end position="19"/>
    </location>
</feature>
<evidence type="ECO:0008006" key="5">
    <source>
        <dbReference type="Google" id="ProtNLM"/>
    </source>
</evidence>
<name>A0A2A2K4Y2_9BILA</name>
<evidence type="ECO:0000313" key="3">
    <source>
        <dbReference type="EMBL" id="PAV68923.1"/>
    </source>
</evidence>